<feature type="domain" description="Bacterial type II secretion system protein E" evidence="2">
    <location>
        <begin position="84"/>
        <end position="358"/>
    </location>
</feature>
<dbReference type="OrthoDB" id="9810761at2"/>
<dbReference type="Pfam" id="PF00437">
    <property type="entry name" value="T2SSE"/>
    <property type="match status" value="1"/>
</dbReference>
<dbReference type="InterPro" id="IPR050921">
    <property type="entry name" value="T4SS_GSP_E_ATPase"/>
</dbReference>
<organism evidence="3 4">
    <name type="scientific">Lignipirellula cremea</name>
    <dbReference type="NCBI Taxonomy" id="2528010"/>
    <lineage>
        <taxon>Bacteria</taxon>
        <taxon>Pseudomonadati</taxon>
        <taxon>Planctomycetota</taxon>
        <taxon>Planctomycetia</taxon>
        <taxon>Pirellulales</taxon>
        <taxon>Pirellulaceae</taxon>
        <taxon>Lignipirellula</taxon>
    </lineage>
</organism>
<evidence type="ECO:0000313" key="3">
    <source>
        <dbReference type="EMBL" id="QDU92931.1"/>
    </source>
</evidence>
<dbReference type="SUPFAM" id="SSF52540">
    <property type="entry name" value="P-loop containing nucleoside triphosphate hydrolases"/>
    <property type="match status" value="1"/>
</dbReference>
<dbReference type="RefSeq" id="WP_145049299.1">
    <property type="nucleotide sequence ID" value="NZ_CP036433.1"/>
</dbReference>
<dbReference type="CDD" id="cd01130">
    <property type="entry name" value="VirB11-like_ATPase"/>
    <property type="match status" value="1"/>
</dbReference>
<accession>A0A518DM84</accession>
<dbReference type="EMBL" id="CP036433">
    <property type="protein sequence ID" value="QDU92931.1"/>
    <property type="molecule type" value="Genomic_DNA"/>
</dbReference>
<dbReference type="InterPro" id="IPR001482">
    <property type="entry name" value="T2SS/T4SS_dom"/>
</dbReference>
<keyword evidence="4" id="KW-1185">Reference proteome</keyword>
<dbReference type="Gene3D" id="3.30.450.380">
    <property type="match status" value="1"/>
</dbReference>
<proteinExistence type="inferred from homology"/>
<sequence length="446" mass="49969">MPNSSVKTHPPGEDSSSPFRQLKKELHERLIASMDLVALRSMEPERLRRELRRGAEELCRAHSQLLNQEQREGLIEEILFETLGLGPLEPLMRDPTVSDILINGPDKVYVERRGCLEETRVRFHDLDHLICIVQRIAQRIGRRIDESSPMVDARLPDGSRVNAVIHPLALDGALVSIRRFSARPFRPGDMIARGSATAEMLDFLAGCVKARLNILIAGGTGSGKTTMLNMLSAYIPPDERIATIEDSAELQLQQPHVARMETRPPNLEGQGEVTARDLVRNALRMRPDRIIVGECRGKETLDMLQAMSTGHDGSLTTVHANDCRDALRRLEMLISMAAPELNMWFIQNQIANALNIVVHTARMRGGKRRITQISEITGAERESISMHDIFRFESVDVAENSDSQGYFMATGIQPECLGRLRSSGIHIPPALFQERKLFVDRLDSLS</sequence>
<protein>
    <submittedName>
        <fullName evidence="3">Conjugal transfer protein</fullName>
    </submittedName>
</protein>
<dbReference type="InterPro" id="IPR027417">
    <property type="entry name" value="P-loop_NTPase"/>
</dbReference>
<comment type="similarity">
    <text evidence="1">Belongs to the GSP E family.</text>
</comment>
<dbReference type="PANTHER" id="PTHR30486:SF15">
    <property type="entry name" value="TYPE II_IV SECRETION SYSTEM ATPASE"/>
    <property type="match status" value="1"/>
</dbReference>
<dbReference type="PANTHER" id="PTHR30486">
    <property type="entry name" value="TWITCHING MOTILITY PROTEIN PILT"/>
    <property type="match status" value="1"/>
</dbReference>
<evidence type="ECO:0000313" key="4">
    <source>
        <dbReference type="Proteomes" id="UP000317648"/>
    </source>
</evidence>
<name>A0A518DM84_9BACT</name>
<evidence type="ECO:0000256" key="1">
    <source>
        <dbReference type="ARBA" id="ARBA00006611"/>
    </source>
</evidence>
<reference evidence="3 4" key="1">
    <citation type="submission" date="2019-02" db="EMBL/GenBank/DDBJ databases">
        <title>Deep-cultivation of Planctomycetes and their phenomic and genomic characterization uncovers novel biology.</title>
        <authorList>
            <person name="Wiegand S."/>
            <person name="Jogler M."/>
            <person name="Boedeker C."/>
            <person name="Pinto D."/>
            <person name="Vollmers J."/>
            <person name="Rivas-Marin E."/>
            <person name="Kohn T."/>
            <person name="Peeters S.H."/>
            <person name="Heuer A."/>
            <person name="Rast P."/>
            <person name="Oberbeckmann S."/>
            <person name="Bunk B."/>
            <person name="Jeske O."/>
            <person name="Meyerdierks A."/>
            <person name="Storesund J.E."/>
            <person name="Kallscheuer N."/>
            <person name="Luecker S."/>
            <person name="Lage O.M."/>
            <person name="Pohl T."/>
            <person name="Merkel B.J."/>
            <person name="Hornburger P."/>
            <person name="Mueller R.-W."/>
            <person name="Bruemmer F."/>
            <person name="Labrenz M."/>
            <person name="Spormann A.M."/>
            <person name="Op den Camp H."/>
            <person name="Overmann J."/>
            <person name="Amann R."/>
            <person name="Jetten M.S.M."/>
            <person name="Mascher T."/>
            <person name="Medema M.H."/>
            <person name="Devos D.P."/>
            <person name="Kaster A.-K."/>
            <person name="Ovreas L."/>
            <person name="Rohde M."/>
            <person name="Galperin M.Y."/>
            <person name="Jogler C."/>
        </authorList>
    </citation>
    <scope>NUCLEOTIDE SEQUENCE [LARGE SCALE GENOMIC DNA]</scope>
    <source>
        <strain evidence="3 4">Pla85_3_4</strain>
    </source>
</reference>
<dbReference type="KEGG" id="lcre:Pla8534_07040"/>
<gene>
    <name evidence="3" type="ORF">Pla8534_07040</name>
</gene>
<dbReference type="Gene3D" id="3.40.50.300">
    <property type="entry name" value="P-loop containing nucleotide triphosphate hydrolases"/>
    <property type="match status" value="1"/>
</dbReference>
<dbReference type="AlphaFoldDB" id="A0A518DM84"/>
<dbReference type="Proteomes" id="UP000317648">
    <property type="component" value="Chromosome"/>
</dbReference>
<dbReference type="GO" id="GO:0016887">
    <property type="term" value="F:ATP hydrolysis activity"/>
    <property type="evidence" value="ECO:0007669"/>
    <property type="project" value="InterPro"/>
</dbReference>
<evidence type="ECO:0000259" key="2">
    <source>
        <dbReference type="Pfam" id="PF00437"/>
    </source>
</evidence>